<reference evidence="1 2" key="1">
    <citation type="submission" date="2020-05" db="EMBL/GenBank/DDBJ databases">
        <title>Sulfurimonas marisnigri, sp. nov., and Sulfurimonas baltica, sp. nov., manganese oxide reducing chemolithoautotrophs of the class Epsilonproteobacteria isolated from the pelagic redoxclines of the Black and Baltic Seas and emended description of the genus Sulfurimonas.</title>
        <authorList>
            <person name="Henkel J.V."/>
            <person name="Laudan C."/>
            <person name="Werner J."/>
            <person name="Neu T."/>
            <person name="Plewe S."/>
            <person name="Sproer C."/>
            <person name="Bunk B."/>
            <person name="Schulz-Vogt H.N."/>
        </authorList>
    </citation>
    <scope>NUCLEOTIDE SEQUENCE [LARGE SCALE GENOMIC DNA]</scope>
    <source>
        <strain evidence="1 2">SoZ1</strain>
    </source>
</reference>
<dbReference type="Proteomes" id="UP000593836">
    <property type="component" value="Chromosome"/>
</dbReference>
<accession>A0A7S7M361</accession>
<keyword evidence="2" id="KW-1185">Reference proteome</keyword>
<gene>
    <name evidence="1" type="ORF">HUE87_05675</name>
</gene>
<organism evidence="1 2">
    <name type="scientific">Candidatus Sulfurimonas marisnigri</name>
    <dbReference type="NCBI Taxonomy" id="2740405"/>
    <lineage>
        <taxon>Bacteria</taxon>
        <taxon>Pseudomonadati</taxon>
        <taxon>Campylobacterota</taxon>
        <taxon>Epsilonproteobacteria</taxon>
        <taxon>Campylobacterales</taxon>
        <taxon>Sulfurimonadaceae</taxon>
        <taxon>Sulfurimonas</taxon>
    </lineage>
</organism>
<evidence type="ECO:0000313" key="2">
    <source>
        <dbReference type="Proteomes" id="UP000593836"/>
    </source>
</evidence>
<name>A0A7S7M361_9BACT</name>
<protein>
    <submittedName>
        <fullName evidence="1">Uncharacterized protein</fullName>
    </submittedName>
</protein>
<sequence length="390" mass="46401">MNEPVQILAFVSNFFNEIKVIYKLEKEYGSITHSQLKTIFDRDSTIDKLFEYDILEEMVDESIKIKEVWYTLIESLLDETSLDMPEQISKYHLSLTELYTKLKSSKSKNEVIEYTKSLDKEISKFESQLKRNIKKLIEETRYIKVNSDKLNYKQKMKKASELSSLYLEPFNIIMQNHSDSLMSIIADISEEANKQRFLNTDIIVQRLYTKVYTAFCRVEREVQNNNRLLINEVGPLLERIKSESVLLSGFSLFLRNNKKYEVPKLLQKTNNKVYFKDAIWDAKDIWDGYYEIQEDVVMQSIETVKKEWMYDETKYLKKLEEALPVNNFYNWIYTELTQELEMVDSKMFLQLSKLIHNRKIEATYADNEREKIRLEDKIMNVPIVGIKKVL</sequence>
<dbReference type="KEGG" id="smas:HUE87_05675"/>
<dbReference type="AlphaFoldDB" id="A0A7S7M361"/>
<dbReference type="RefSeq" id="WP_194367752.1">
    <property type="nucleotide sequence ID" value="NZ_CP054493.1"/>
</dbReference>
<evidence type="ECO:0000313" key="1">
    <source>
        <dbReference type="EMBL" id="QOY55714.1"/>
    </source>
</evidence>
<proteinExistence type="predicted"/>
<dbReference type="EMBL" id="CP054493">
    <property type="protein sequence ID" value="QOY55714.1"/>
    <property type="molecule type" value="Genomic_DNA"/>
</dbReference>